<comment type="caution">
    <text evidence="1">The sequence shown here is derived from an EMBL/GenBank/DDBJ whole genome shotgun (WGS) entry which is preliminary data.</text>
</comment>
<sequence length="41" mass="4687">MLIKLGSKNINSKKQTIHIINSINHSQTLNTSFLKFLAYLI</sequence>
<name>A0A839SCA8_9SPHI</name>
<dbReference type="EMBL" id="JACHWX010000003">
    <property type="protein sequence ID" value="MBB3054893.1"/>
    <property type="molecule type" value="Genomic_DNA"/>
</dbReference>
<gene>
    <name evidence="1" type="ORF">FHS11_001310</name>
</gene>
<reference evidence="1" key="1">
    <citation type="submission" date="2020-08" db="EMBL/GenBank/DDBJ databases">
        <title>Genomic Encyclopedia of Type Strains, Phase III (KMG-III): the genomes of soil and plant-associated and newly described type strains.</title>
        <authorList>
            <person name="Whitman W."/>
        </authorList>
    </citation>
    <scope>NUCLEOTIDE SEQUENCE [LARGE SCALE GENOMIC DNA]</scope>
    <source>
        <strain evidence="1">CECT 8628</strain>
    </source>
</reference>
<proteinExistence type="predicted"/>
<dbReference type="Proteomes" id="UP000539265">
    <property type="component" value="Unassembled WGS sequence"/>
</dbReference>
<evidence type="ECO:0000313" key="2">
    <source>
        <dbReference type="Proteomes" id="UP000539265"/>
    </source>
</evidence>
<accession>A0A839SCA8</accession>
<evidence type="ECO:0000313" key="1">
    <source>
        <dbReference type="EMBL" id="MBB3054893.1"/>
    </source>
</evidence>
<keyword evidence="2" id="KW-1185">Reference proteome</keyword>
<protein>
    <submittedName>
        <fullName evidence="1">Uncharacterized protein</fullName>
    </submittedName>
</protein>
<organism evidence="1 2">
    <name type="scientific">Mucilaginibacter gotjawali</name>
    <dbReference type="NCBI Taxonomy" id="1550579"/>
    <lineage>
        <taxon>Bacteria</taxon>
        <taxon>Pseudomonadati</taxon>
        <taxon>Bacteroidota</taxon>
        <taxon>Sphingobacteriia</taxon>
        <taxon>Sphingobacteriales</taxon>
        <taxon>Sphingobacteriaceae</taxon>
        <taxon>Mucilaginibacter</taxon>
    </lineage>
</organism>
<dbReference type="AlphaFoldDB" id="A0A839SCA8"/>